<protein>
    <recommendedName>
        <fullName evidence="4">Ferritin</fullName>
    </recommendedName>
</protein>
<dbReference type="PANTHER" id="PTHR11431:SF47">
    <property type="entry name" value="FERRITIN LIGHT CHAIN"/>
    <property type="match status" value="1"/>
</dbReference>
<feature type="domain" description="Ferritin-like diiron" evidence="5">
    <location>
        <begin position="19"/>
        <end position="78"/>
    </location>
</feature>
<reference evidence="6" key="1">
    <citation type="submission" date="2023-06" db="EMBL/GenBank/DDBJ databases">
        <title>Reference genome for the Northern bat (Eptesicus nilssonii), a most northern bat species.</title>
        <authorList>
            <person name="Laine V.N."/>
            <person name="Pulliainen A.T."/>
            <person name="Lilley T.M."/>
        </authorList>
    </citation>
    <scope>NUCLEOTIDE SEQUENCE</scope>
    <source>
        <strain evidence="6">BLF_Eptnil</strain>
        <tissue evidence="6">Kidney</tissue>
    </source>
</reference>
<keyword evidence="4" id="KW-0409">Iron storage</keyword>
<dbReference type="SUPFAM" id="SSF47240">
    <property type="entry name" value="Ferritin-like"/>
    <property type="match status" value="1"/>
</dbReference>
<dbReference type="InterPro" id="IPR012347">
    <property type="entry name" value="Ferritin-like"/>
</dbReference>
<dbReference type="GO" id="GO:0006879">
    <property type="term" value="P:intracellular iron ion homeostasis"/>
    <property type="evidence" value="ECO:0007669"/>
    <property type="project" value="UniProtKB-KW"/>
</dbReference>
<dbReference type="Gene3D" id="1.20.1260.10">
    <property type="match status" value="1"/>
</dbReference>
<dbReference type="GO" id="GO:0006826">
    <property type="term" value="P:iron ion transport"/>
    <property type="evidence" value="ECO:0007669"/>
    <property type="project" value="InterPro"/>
</dbReference>
<dbReference type="AlphaFoldDB" id="A0AA40HYW3"/>
<dbReference type="PANTHER" id="PTHR11431">
    <property type="entry name" value="FERRITIN"/>
    <property type="match status" value="1"/>
</dbReference>
<comment type="caution">
    <text evidence="6">The sequence shown here is derived from an EMBL/GenBank/DDBJ whole genome shotgun (WGS) entry which is preliminary data.</text>
</comment>
<evidence type="ECO:0000313" key="6">
    <source>
        <dbReference type="EMBL" id="KAK1339909.1"/>
    </source>
</evidence>
<evidence type="ECO:0000256" key="4">
    <source>
        <dbReference type="RuleBase" id="RU361145"/>
    </source>
</evidence>
<keyword evidence="4" id="KW-0479">Metal-binding</keyword>
<proteinExistence type="inferred from homology"/>
<sequence length="78" mass="8601">MTYSTTSSNEESHELPNCQNYPTEVEAAVTQLANLPLRAPLTYLSLGFYFDPEDVALEGGGHFFRELGEKKCEGAEVS</sequence>
<dbReference type="Proteomes" id="UP001177744">
    <property type="component" value="Unassembled WGS sequence"/>
</dbReference>
<evidence type="ECO:0000313" key="7">
    <source>
        <dbReference type="Proteomes" id="UP001177744"/>
    </source>
</evidence>
<accession>A0AA40HYW3</accession>
<gene>
    <name evidence="6" type="ORF">QTO34_018470</name>
</gene>
<evidence type="ECO:0000256" key="2">
    <source>
        <dbReference type="ARBA" id="ARBA00045578"/>
    </source>
</evidence>
<comment type="function">
    <text evidence="2">Stores iron in a soluble, non-toxic, readily available form. Important for iron homeostasis. Iron is taken up in the ferrous form and deposited as ferric hydroxides after oxidation. Also plays a role in delivery of iron to cells. Mediates iron uptake in capsule cells of the developing kidney. Delivery to lysosomes by the cargo receptor NCOA4 for autophagic degradation and release or iron.</text>
</comment>
<organism evidence="6 7">
    <name type="scientific">Cnephaeus nilssonii</name>
    <name type="common">Northern bat</name>
    <name type="synonym">Eptesicus nilssonii</name>
    <dbReference type="NCBI Taxonomy" id="3371016"/>
    <lineage>
        <taxon>Eukaryota</taxon>
        <taxon>Metazoa</taxon>
        <taxon>Chordata</taxon>
        <taxon>Craniata</taxon>
        <taxon>Vertebrata</taxon>
        <taxon>Euteleostomi</taxon>
        <taxon>Mammalia</taxon>
        <taxon>Eutheria</taxon>
        <taxon>Laurasiatheria</taxon>
        <taxon>Chiroptera</taxon>
        <taxon>Yangochiroptera</taxon>
        <taxon>Vespertilionidae</taxon>
        <taxon>Cnephaeus</taxon>
    </lineage>
</organism>
<dbReference type="GO" id="GO:0044754">
    <property type="term" value="C:autolysosome"/>
    <property type="evidence" value="ECO:0007669"/>
    <property type="project" value="UniProtKB-SubCell"/>
</dbReference>
<dbReference type="InterPro" id="IPR009040">
    <property type="entry name" value="Ferritin-like_diiron"/>
</dbReference>
<comment type="subcellular location">
    <subcellularLocation>
        <location evidence="1">Autolysosome</location>
    </subcellularLocation>
</comment>
<dbReference type="InterPro" id="IPR001519">
    <property type="entry name" value="Ferritin"/>
</dbReference>
<dbReference type="GO" id="GO:0008198">
    <property type="term" value="F:ferrous iron binding"/>
    <property type="evidence" value="ECO:0007669"/>
    <property type="project" value="TreeGrafter"/>
</dbReference>
<keyword evidence="7" id="KW-1185">Reference proteome</keyword>
<evidence type="ECO:0000256" key="1">
    <source>
        <dbReference type="ARBA" id="ARBA00044942"/>
    </source>
</evidence>
<keyword evidence="4" id="KW-0408">Iron</keyword>
<comment type="similarity">
    <text evidence="4">Belongs to the ferritin family.</text>
</comment>
<dbReference type="PROSITE" id="PS50905">
    <property type="entry name" value="FERRITIN_LIKE"/>
    <property type="match status" value="1"/>
</dbReference>
<comment type="subunit">
    <text evidence="3">Oligomer of 24 subunits. There are two types of subunits: L (light) chain and H (heavy) chain. The major chain can be light or heavy, depending on the species and tissue type. The functional molecule forms a roughly spherical shell with a diameter of 12 nm and contains a central cavity into which the insoluble mineral iron core is deposited. Interacts with NCOA4.</text>
</comment>
<evidence type="ECO:0000259" key="5">
    <source>
        <dbReference type="PROSITE" id="PS50905"/>
    </source>
</evidence>
<name>A0AA40HYW3_CNENI</name>
<dbReference type="InterPro" id="IPR009078">
    <property type="entry name" value="Ferritin-like_SF"/>
</dbReference>
<dbReference type="EMBL" id="JAULJE010000008">
    <property type="protein sequence ID" value="KAK1339909.1"/>
    <property type="molecule type" value="Genomic_DNA"/>
</dbReference>
<dbReference type="GO" id="GO:0008199">
    <property type="term" value="F:ferric iron binding"/>
    <property type="evidence" value="ECO:0007669"/>
    <property type="project" value="InterPro"/>
</dbReference>
<evidence type="ECO:0000256" key="3">
    <source>
        <dbReference type="ARBA" id="ARBA00047045"/>
    </source>
</evidence>